<evidence type="ECO:0000313" key="2">
    <source>
        <dbReference type="Proteomes" id="UP001196413"/>
    </source>
</evidence>
<keyword evidence="2" id="KW-1185">Reference proteome</keyword>
<sequence>MSRRHGDKAVLRNSLEFFENTSFEDTSRTVAHTEEATHAARMKSIVHTRGVHQRRAASLAHDFVELYLKVDVNDLDEIHAKATSFVRMLIDEYGEKNKRNSAKNLHRGNCSASAMSKGCDVETLTEPDARNIKKNDDSGGLGEMNAEIDDRHHQFERESYATSFCHGSMLEYMATCPNGCNTRRGTRAAELHLPNTAAANKSALWNATLNQALLDIVSRLAQSVFYDVQEDEKRIECQKYWDP</sequence>
<proteinExistence type="predicted"/>
<dbReference type="EMBL" id="JAHQIW010000743">
    <property type="protein sequence ID" value="KAJ1349773.1"/>
    <property type="molecule type" value="Genomic_DNA"/>
</dbReference>
<name>A0AAD5M4H2_PARTN</name>
<accession>A0AAD5M4H2</accession>
<dbReference type="AlphaFoldDB" id="A0AAD5M4H2"/>
<gene>
    <name evidence="1" type="ORF">KIN20_005423</name>
</gene>
<organism evidence="1 2">
    <name type="scientific">Parelaphostrongylus tenuis</name>
    <name type="common">Meningeal worm</name>
    <dbReference type="NCBI Taxonomy" id="148309"/>
    <lineage>
        <taxon>Eukaryota</taxon>
        <taxon>Metazoa</taxon>
        <taxon>Ecdysozoa</taxon>
        <taxon>Nematoda</taxon>
        <taxon>Chromadorea</taxon>
        <taxon>Rhabditida</taxon>
        <taxon>Rhabditina</taxon>
        <taxon>Rhabditomorpha</taxon>
        <taxon>Strongyloidea</taxon>
        <taxon>Metastrongylidae</taxon>
        <taxon>Parelaphostrongylus</taxon>
    </lineage>
</organism>
<evidence type="ECO:0000313" key="1">
    <source>
        <dbReference type="EMBL" id="KAJ1349773.1"/>
    </source>
</evidence>
<dbReference type="Proteomes" id="UP001196413">
    <property type="component" value="Unassembled WGS sequence"/>
</dbReference>
<reference evidence="1" key="1">
    <citation type="submission" date="2021-06" db="EMBL/GenBank/DDBJ databases">
        <title>Parelaphostrongylus tenuis whole genome reference sequence.</title>
        <authorList>
            <person name="Garwood T.J."/>
            <person name="Larsen P.A."/>
            <person name="Fountain-Jones N.M."/>
            <person name="Garbe J.R."/>
            <person name="Macchietto M.G."/>
            <person name="Kania S.A."/>
            <person name="Gerhold R.W."/>
            <person name="Richards J.E."/>
            <person name="Wolf T.M."/>
        </authorList>
    </citation>
    <scope>NUCLEOTIDE SEQUENCE</scope>
    <source>
        <strain evidence="1">MNPRO001-30</strain>
        <tissue evidence="1">Meninges</tissue>
    </source>
</reference>
<protein>
    <submittedName>
        <fullName evidence="1">Uncharacterized protein</fullName>
    </submittedName>
</protein>
<comment type="caution">
    <text evidence="1">The sequence shown here is derived from an EMBL/GenBank/DDBJ whole genome shotgun (WGS) entry which is preliminary data.</text>
</comment>